<dbReference type="Gene3D" id="3.30.70.360">
    <property type="match status" value="1"/>
</dbReference>
<dbReference type="GO" id="GO:0050118">
    <property type="term" value="F:N-acetyldiaminopimelate deacetylase activity"/>
    <property type="evidence" value="ECO:0007669"/>
    <property type="project" value="UniProtKB-ARBA"/>
</dbReference>
<feature type="binding site" evidence="2">
    <location>
        <position position="164"/>
    </location>
    <ligand>
        <name>Mn(2+)</name>
        <dbReference type="ChEBI" id="CHEBI:29035"/>
        <label>2</label>
    </ligand>
</feature>
<feature type="domain" description="Peptidase M20 dimerisation" evidence="3">
    <location>
        <begin position="189"/>
        <end position="284"/>
    </location>
</feature>
<dbReference type="RefSeq" id="WP_032078727.1">
    <property type="nucleotide sequence ID" value="NZ_CP020953.1"/>
</dbReference>
<dbReference type="Pfam" id="PF01546">
    <property type="entry name" value="Peptidase_M20"/>
    <property type="match status" value="1"/>
</dbReference>
<dbReference type="GO" id="GO:0046872">
    <property type="term" value="F:metal ion binding"/>
    <property type="evidence" value="ECO:0007669"/>
    <property type="project" value="UniProtKB-KW"/>
</dbReference>
<dbReference type="PANTHER" id="PTHR11014:SF63">
    <property type="entry name" value="METALLOPEPTIDASE, PUTATIVE (AFU_ORTHOLOGUE AFUA_6G09600)-RELATED"/>
    <property type="match status" value="1"/>
</dbReference>
<dbReference type="AlphaFoldDB" id="A0A2U8DSH9"/>
<evidence type="ECO:0000256" key="2">
    <source>
        <dbReference type="PIRSR" id="PIRSR005962-1"/>
    </source>
</evidence>
<keyword evidence="1 4" id="KW-0378">Hydrolase</keyword>
<evidence type="ECO:0000313" key="5">
    <source>
        <dbReference type="Proteomes" id="UP000244910"/>
    </source>
</evidence>
<dbReference type="OrthoDB" id="9776731at2"/>
<organism evidence="4 5">
    <name type="scientific">Clostridium drakei</name>
    <dbReference type="NCBI Taxonomy" id="332101"/>
    <lineage>
        <taxon>Bacteria</taxon>
        <taxon>Bacillati</taxon>
        <taxon>Bacillota</taxon>
        <taxon>Clostridia</taxon>
        <taxon>Eubacteriales</taxon>
        <taxon>Clostridiaceae</taxon>
        <taxon>Clostridium</taxon>
    </lineage>
</organism>
<feature type="binding site" evidence="2">
    <location>
        <position position="363"/>
    </location>
    <ligand>
        <name>Mn(2+)</name>
        <dbReference type="ChEBI" id="CHEBI:29035"/>
        <label>2</label>
    </ligand>
</feature>
<dbReference type="NCBIfam" id="TIGR01891">
    <property type="entry name" value="amidohydrolases"/>
    <property type="match status" value="1"/>
</dbReference>
<dbReference type="FunFam" id="3.30.70.360:FF:000001">
    <property type="entry name" value="N-acetyldiaminopimelate deacetylase"/>
    <property type="match status" value="1"/>
</dbReference>
<name>A0A2U8DSH9_9CLOT</name>
<keyword evidence="2" id="KW-0479">Metal-binding</keyword>
<dbReference type="SUPFAM" id="SSF53187">
    <property type="entry name" value="Zn-dependent exopeptidases"/>
    <property type="match status" value="1"/>
</dbReference>
<feature type="binding site" evidence="2">
    <location>
        <position position="102"/>
    </location>
    <ligand>
        <name>Mn(2+)</name>
        <dbReference type="ChEBI" id="CHEBI:29035"/>
        <label>2</label>
    </ligand>
</feature>
<comment type="cofactor">
    <cofactor evidence="2">
        <name>Mn(2+)</name>
        <dbReference type="ChEBI" id="CHEBI:29035"/>
    </cofactor>
    <text evidence="2">The Mn(2+) ion enhances activity.</text>
</comment>
<dbReference type="Proteomes" id="UP000244910">
    <property type="component" value="Chromosome"/>
</dbReference>
<dbReference type="PANTHER" id="PTHR11014">
    <property type="entry name" value="PEPTIDASE M20 FAMILY MEMBER"/>
    <property type="match status" value="1"/>
</dbReference>
<proteinExistence type="predicted"/>
<protein>
    <submittedName>
        <fullName evidence="4">Amidohydrolase</fullName>
    </submittedName>
</protein>
<dbReference type="Pfam" id="PF07687">
    <property type="entry name" value="M20_dimer"/>
    <property type="match status" value="1"/>
</dbReference>
<dbReference type="SUPFAM" id="SSF55031">
    <property type="entry name" value="Bacterial exopeptidase dimerisation domain"/>
    <property type="match status" value="1"/>
</dbReference>
<dbReference type="InterPro" id="IPR002933">
    <property type="entry name" value="Peptidase_M20"/>
</dbReference>
<evidence type="ECO:0000256" key="1">
    <source>
        <dbReference type="ARBA" id="ARBA00022801"/>
    </source>
</evidence>
<dbReference type="Gene3D" id="3.40.630.10">
    <property type="entry name" value="Zn peptidases"/>
    <property type="match status" value="1"/>
</dbReference>
<evidence type="ECO:0000259" key="3">
    <source>
        <dbReference type="Pfam" id="PF07687"/>
    </source>
</evidence>
<gene>
    <name evidence="4" type="ORF">B9W14_13015</name>
</gene>
<feature type="binding site" evidence="2">
    <location>
        <position position="138"/>
    </location>
    <ligand>
        <name>Mn(2+)</name>
        <dbReference type="ChEBI" id="CHEBI:29035"/>
        <label>2</label>
    </ligand>
</feature>
<dbReference type="InterPro" id="IPR011650">
    <property type="entry name" value="Peptidase_M20_dimer"/>
</dbReference>
<sequence length="391" mass="43217">MNTDILKKAKEIQDWVVKYRRDFHKHPEQSFKEFRTSKIVSEELIKMGIKVEHIGETGVIGILKGACTGKVIALRADMDALSVTEDTGLPFTSENIGFMHACGHDCHTSMLLGAAKLLSEMKEQLNGTVKFIFQPAEEVAAGAKKLVEGGVLKNPDVDFIFGMHIWSDIPVGKVVLKEGPFMASGDIWDLTIKGKSCHGSSPWQGVDAIVCASAVINGIQSIVSRINDVRSPIVINIGTIHGGERFNVTPGSVKMEGMNRAFNSYTRKKIPEWVEKIVKSTCEAYGCDYEYNYNFICATTTNDEECTKFAKKSIEKFLGEDKIMSCGKIMGSEDMSEYLEHIPGTLMLLGGRNEAKNCCYSHHSNNFNVDEDALPIGVACYTQIAIDYLCK</sequence>
<dbReference type="InterPro" id="IPR017439">
    <property type="entry name" value="Amidohydrolase"/>
</dbReference>
<dbReference type="PIRSF" id="PIRSF005962">
    <property type="entry name" value="Pept_M20D_amidohydro"/>
    <property type="match status" value="1"/>
</dbReference>
<keyword evidence="5" id="KW-1185">Reference proteome</keyword>
<reference evidence="5" key="1">
    <citation type="submission" date="2017-04" db="EMBL/GenBank/DDBJ databases">
        <authorList>
            <person name="Song Y."/>
            <person name="Cho B.-K."/>
        </authorList>
    </citation>
    <scope>NUCLEOTIDE SEQUENCE [LARGE SCALE GENOMIC DNA]</scope>
    <source>
        <strain evidence="5">SL1</strain>
    </source>
</reference>
<feature type="binding site" evidence="2">
    <location>
        <position position="104"/>
    </location>
    <ligand>
        <name>Mn(2+)</name>
        <dbReference type="ChEBI" id="CHEBI:29035"/>
        <label>2</label>
    </ligand>
</feature>
<dbReference type="KEGG" id="cdrk:B9W14_13015"/>
<dbReference type="EMBL" id="CP020953">
    <property type="protein sequence ID" value="AWI05385.1"/>
    <property type="molecule type" value="Genomic_DNA"/>
</dbReference>
<accession>A0A2U8DSH9</accession>
<evidence type="ECO:0000313" key="4">
    <source>
        <dbReference type="EMBL" id="AWI05385.1"/>
    </source>
</evidence>
<keyword evidence="2" id="KW-0464">Manganese</keyword>
<dbReference type="GO" id="GO:0019877">
    <property type="term" value="P:diaminopimelate biosynthetic process"/>
    <property type="evidence" value="ECO:0007669"/>
    <property type="project" value="UniProtKB-ARBA"/>
</dbReference>
<dbReference type="InterPro" id="IPR036264">
    <property type="entry name" value="Bact_exopeptidase_dim_dom"/>
</dbReference>